<dbReference type="GO" id="GO:0005737">
    <property type="term" value="C:cytoplasm"/>
    <property type="evidence" value="ECO:0007669"/>
    <property type="project" value="InterPro"/>
</dbReference>
<proteinExistence type="predicted"/>
<dbReference type="GO" id="GO:0002143">
    <property type="term" value="P:tRNA wobble position uridine thiolation"/>
    <property type="evidence" value="ECO:0007669"/>
    <property type="project" value="InterPro"/>
</dbReference>
<organism evidence="1 2">
    <name type="scientific">Candidatus Desantisbacteria bacterium CG2_30_40_21</name>
    <dbReference type="NCBI Taxonomy" id="1817895"/>
    <lineage>
        <taxon>Bacteria</taxon>
        <taxon>Candidatus Desantisiibacteriota</taxon>
    </lineage>
</organism>
<dbReference type="STRING" id="1817895.AUJ95_06435"/>
<sequence length="99" mass="11240">MRLGVFVSDCQKNDSMLERLNGEGLGIFFVENGVYHAVIHENGRDSGVLQKKGVNYYALASDIQTRGFTTSEIDSRVNVVTYEDVVDLMMNDYEKLIWL</sequence>
<dbReference type="NCBIfam" id="TIGR03011">
    <property type="entry name" value="sulf_tusB_dsrH"/>
    <property type="match status" value="1"/>
</dbReference>
<reference evidence="1 2" key="1">
    <citation type="journal article" date="2016" name="Environ. Microbiol.">
        <title>Genomic resolution of a cold subsurface aquifer community provides metabolic insights for novel microbes adapted to high CO concentrations.</title>
        <authorList>
            <person name="Probst A.J."/>
            <person name="Castelle C.J."/>
            <person name="Singh A."/>
            <person name="Brown C.T."/>
            <person name="Anantharaman K."/>
            <person name="Sharon I."/>
            <person name="Hug L.A."/>
            <person name="Burstein D."/>
            <person name="Emerson J.B."/>
            <person name="Thomas B.C."/>
            <person name="Banfield J.F."/>
        </authorList>
    </citation>
    <scope>NUCLEOTIDE SEQUENCE [LARGE SCALE GENOMIC DNA]</scope>
    <source>
        <strain evidence="1">CG2_30_40_21</strain>
    </source>
</reference>
<evidence type="ECO:0000313" key="1">
    <source>
        <dbReference type="EMBL" id="OIP38569.1"/>
    </source>
</evidence>
<name>A0A1J5DR17_9BACT</name>
<dbReference type="InterPro" id="IPR027396">
    <property type="entry name" value="DsrEFH-like"/>
</dbReference>
<dbReference type="InterPro" id="IPR007215">
    <property type="entry name" value="Sulphur_relay_TusB/DsrH"/>
</dbReference>
<accession>A0A1J5DR17</accession>
<protein>
    <recommendedName>
        <fullName evidence="3">Sulfurtransferase TusB</fullName>
    </recommendedName>
</protein>
<dbReference type="EMBL" id="MNYI01000174">
    <property type="protein sequence ID" value="OIP38569.1"/>
    <property type="molecule type" value="Genomic_DNA"/>
</dbReference>
<evidence type="ECO:0008006" key="3">
    <source>
        <dbReference type="Google" id="ProtNLM"/>
    </source>
</evidence>
<comment type="caution">
    <text evidence="1">The sequence shown here is derived from an EMBL/GenBank/DDBJ whole genome shotgun (WGS) entry which is preliminary data.</text>
</comment>
<dbReference type="Pfam" id="PF04077">
    <property type="entry name" value="DsrH"/>
    <property type="match status" value="1"/>
</dbReference>
<dbReference type="Gene3D" id="3.40.1260.10">
    <property type="entry name" value="DsrEFH-like"/>
    <property type="match status" value="1"/>
</dbReference>
<gene>
    <name evidence="1" type="ORF">AUJ95_06435</name>
</gene>
<dbReference type="SUPFAM" id="SSF75169">
    <property type="entry name" value="DsrEFH-like"/>
    <property type="match status" value="1"/>
</dbReference>
<dbReference type="Proteomes" id="UP000183085">
    <property type="component" value="Unassembled WGS sequence"/>
</dbReference>
<evidence type="ECO:0000313" key="2">
    <source>
        <dbReference type="Proteomes" id="UP000183085"/>
    </source>
</evidence>
<dbReference type="AlphaFoldDB" id="A0A1J5DR17"/>